<dbReference type="GO" id="GO:0003677">
    <property type="term" value="F:DNA binding"/>
    <property type="evidence" value="ECO:0007669"/>
    <property type="project" value="InterPro"/>
</dbReference>
<dbReference type="AlphaFoldDB" id="A0A0B0EFN9"/>
<gene>
    <name evidence="2" type="ORF">SCABRO_02856</name>
</gene>
<feature type="domain" description="Transposase IS4-like" evidence="1">
    <location>
        <begin position="307"/>
        <end position="500"/>
    </location>
</feature>
<dbReference type="InterPro" id="IPR002559">
    <property type="entry name" value="Transposase_11"/>
</dbReference>
<dbReference type="GO" id="GO:0004803">
    <property type="term" value="F:transposase activity"/>
    <property type="evidence" value="ECO:0007669"/>
    <property type="project" value="InterPro"/>
</dbReference>
<dbReference type="Proteomes" id="UP000030652">
    <property type="component" value="Unassembled WGS sequence"/>
</dbReference>
<evidence type="ECO:0000259" key="1">
    <source>
        <dbReference type="Pfam" id="PF01609"/>
    </source>
</evidence>
<proteinExistence type="predicted"/>
<dbReference type="GO" id="GO:0006313">
    <property type="term" value="P:DNA transposition"/>
    <property type="evidence" value="ECO:0007669"/>
    <property type="project" value="InterPro"/>
</dbReference>
<dbReference type="EMBL" id="JRYO01000200">
    <property type="protein sequence ID" value="KHE91399.1"/>
    <property type="molecule type" value="Genomic_DNA"/>
</dbReference>
<dbReference type="InterPro" id="IPR012337">
    <property type="entry name" value="RNaseH-like_sf"/>
</dbReference>
<protein>
    <submittedName>
        <fullName evidence="2">Putative orf</fullName>
    </submittedName>
</protein>
<organism evidence="2 3">
    <name type="scientific">Candidatus Scalindua brodae</name>
    <dbReference type="NCBI Taxonomy" id="237368"/>
    <lineage>
        <taxon>Bacteria</taxon>
        <taxon>Pseudomonadati</taxon>
        <taxon>Planctomycetota</taxon>
        <taxon>Candidatus Brocadiia</taxon>
        <taxon>Candidatus Brocadiales</taxon>
        <taxon>Candidatus Scalinduaceae</taxon>
        <taxon>Candidatus Scalindua</taxon>
    </lineage>
</organism>
<sequence length="578" mass="67427">MTFLYLLIIHAMYTNYMNKDIKEFFLNSTHITHRKYEAMRALCVEKIKAKDVAKRFGYSTFSINAMKRDFVNAIKNNQIDSRHFFVTKNPGRNPDADKAQLKVKIIRLRKQNYSILDIKSALQAEGNRVSHDYIDRVLSAEGFARLPKRTQIERKLQFSKIIKAPRSHSIDWNIDKGQLFHSERGIGILPFLPLLARLCVDQWIEFAEYPGTSELSSVQNVLSFIALKLAGHNRYSQDDLWAMDRGFGLFSSLNVLPKDGTLSSYSYRTDRHMNMDFTAIPHWGDASVLENNWSGKYGKRLKSVLSVLCQDPDTGIFCYSNAEIRHRNEAECVLEFVDFWKDGGRKPSCLIFDSKFTTYENLEKLDKDKIKFITLRRRSKKLLAELHKIPDEEWNSIKVEGPSRKHMRLKIYESEILLNKTTRYFRQIVVSGNGHEKEAFILTNDRKRTASQIIRQYGKRWNVEKGISEQIEFFHLNKLSSSIVVKVDFDLTMTIAAHNFYRVIAMDLAGFENETSGSLSSKFFDNGGQFKIENDSIIVEMKKKRHLQILMEAIKKYKNIKIPWLEKRKIKYRLWTTS</sequence>
<name>A0A0B0EFN9_9BACT</name>
<reference evidence="2 3" key="1">
    <citation type="submission" date="2014-10" db="EMBL/GenBank/DDBJ databases">
        <title>Draft genome of anammox bacterium scalindua brodae, obtained using differential coverage binning of sequence data from two enrichment reactors.</title>
        <authorList>
            <person name="Speth D.R."/>
            <person name="Russ L."/>
            <person name="Kartal B."/>
            <person name="Op den Camp H.J."/>
            <person name="Dutilh B.E."/>
            <person name="Jetten M.S."/>
        </authorList>
    </citation>
    <scope>NUCLEOTIDE SEQUENCE [LARGE SCALE GENOMIC DNA]</scope>
    <source>
        <strain evidence="2">RU1</strain>
    </source>
</reference>
<comment type="caution">
    <text evidence="2">The sequence shown here is derived from an EMBL/GenBank/DDBJ whole genome shotgun (WGS) entry which is preliminary data.</text>
</comment>
<evidence type="ECO:0000313" key="3">
    <source>
        <dbReference type="Proteomes" id="UP000030652"/>
    </source>
</evidence>
<accession>A0A0B0EFN9</accession>
<dbReference type="eggNOG" id="ENOG502ZBG6">
    <property type="taxonomic scope" value="Bacteria"/>
</dbReference>
<dbReference type="SUPFAM" id="SSF53098">
    <property type="entry name" value="Ribonuclease H-like"/>
    <property type="match status" value="1"/>
</dbReference>
<dbReference type="Pfam" id="PF01609">
    <property type="entry name" value="DDE_Tnp_1"/>
    <property type="match status" value="1"/>
</dbReference>
<evidence type="ECO:0000313" key="2">
    <source>
        <dbReference type="EMBL" id="KHE91399.1"/>
    </source>
</evidence>